<organism evidence="1">
    <name type="scientific">Rhizophora mucronata</name>
    <name type="common">Asiatic mangrove</name>
    <dbReference type="NCBI Taxonomy" id="61149"/>
    <lineage>
        <taxon>Eukaryota</taxon>
        <taxon>Viridiplantae</taxon>
        <taxon>Streptophyta</taxon>
        <taxon>Embryophyta</taxon>
        <taxon>Tracheophyta</taxon>
        <taxon>Spermatophyta</taxon>
        <taxon>Magnoliopsida</taxon>
        <taxon>eudicotyledons</taxon>
        <taxon>Gunneridae</taxon>
        <taxon>Pentapetalae</taxon>
        <taxon>rosids</taxon>
        <taxon>fabids</taxon>
        <taxon>Malpighiales</taxon>
        <taxon>Rhizophoraceae</taxon>
        <taxon>Rhizophora</taxon>
    </lineage>
</organism>
<sequence length="40" mass="4521">MQRITCAFKEKTGIQKGKLQILSIHFLGCQESNLPKKLSC</sequence>
<dbReference type="EMBL" id="GGEC01092048">
    <property type="protein sequence ID" value="MBX72532.1"/>
    <property type="molecule type" value="Transcribed_RNA"/>
</dbReference>
<reference evidence="1" key="1">
    <citation type="submission" date="2018-02" db="EMBL/GenBank/DDBJ databases">
        <title>Rhizophora mucronata_Transcriptome.</title>
        <authorList>
            <person name="Meera S.P."/>
            <person name="Sreeshan A."/>
            <person name="Augustine A."/>
        </authorList>
    </citation>
    <scope>NUCLEOTIDE SEQUENCE</scope>
    <source>
        <tissue evidence="1">Leaf</tissue>
    </source>
</reference>
<dbReference type="AlphaFoldDB" id="A0A2P2QZW3"/>
<name>A0A2P2QZW3_RHIMU</name>
<accession>A0A2P2QZW3</accession>
<protein>
    <submittedName>
        <fullName evidence="1">Uncharacterized protein</fullName>
    </submittedName>
</protein>
<evidence type="ECO:0000313" key="1">
    <source>
        <dbReference type="EMBL" id="MBX72532.1"/>
    </source>
</evidence>
<proteinExistence type="predicted"/>